<reference evidence="7" key="1">
    <citation type="journal article" date="2013" name="Genetics">
        <title>The draft genome and transcriptome of Panagrellus redivivus are shaped by the harsh demands of a free-living lifestyle.</title>
        <authorList>
            <person name="Srinivasan J."/>
            <person name="Dillman A.R."/>
            <person name="Macchietto M.G."/>
            <person name="Heikkinen L."/>
            <person name="Lakso M."/>
            <person name="Fracchia K.M."/>
            <person name="Antoshechkin I."/>
            <person name="Mortazavi A."/>
            <person name="Wong G."/>
            <person name="Sternberg P.W."/>
        </authorList>
    </citation>
    <scope>NUCLEOTIDE SEQUENCE [LARGE SCALE GENOMIC DNA]</scope>
    <source>
        <strain evidence="7">MT8872</strain>
    </source>
</reference>
<organism evidence="7 8">
    <name type="scientific">Panagrellus redivivus</name>
    <name type="common">Microworm</name>
    <dbReference type="NCBI Taxonomy" id="6233"/>
    <lineage>
        <taxon>Eukaryota</taxon>
        <taxon>Metazoa</taxon>
        <taxon>Ecdysozoa</taxon>
        <taxon>Nematoda</taxon>
        <taxon>Chromadorea</taxon>
        <taxon>Rhabditida</taxon>
        <taxon>Tylenchina</taxon>
        <taxon>Panagrolaimomorpha</taxon>
        <taxon>Panagrolaimoidea</taxon>
        <taxon>Panagrolaimidae</taxon>
        <taxon>Panagrellus</taxon>
    </lineage>
</organism>
<keyword evidence="7" id="KW-1185">Reference proteome</keyword>
<dbReference type="AlphaFoldDB" id="A0A7E4ZSB7"/>
<dbReference type="GO" id="GO:0005886">
    <property type="term" value="C:plasma membrane"/>
    <property type="evidence" value="ECO:0007669"/>
    <property type="project" value="UniProtKB-SubCell"/>
</dbReference>
<keyword evidence="6" id="KW-0407">Ion channel</keyword>
<feature type="transmembrane region" description="Helical" evidence="6">
    <location>
        <begin position="36"/>
        <end position="54"/>
    </location>
</feature>
<keyword evidence="2 6" id="KW-0812">Transmembrane</keyword>
<dbReference type="Pfam" id="PF01062">
    <property type="entry name" value="Bestrophin"/>
    <property type="match status" value="1"/>
</dbReference>
<evidence type="ECO:0000256" key="1">
    <source>
        <dbReference type="ARBA" id="ARBA00004370"/>
    </source>
</evidence>
<protein>
    <recommendedName>
        <fullName evidence="6">Bestrophin homolog</fullName>
    </recommendedName>
</protein>
<evidence type="ECO:0000256" key="4">
    <source>
        <dbReference type="ARBA" id="ARBA00023136"/>
    </source>
</evidence>
<comment type="subcellular location">
    <subcellularLocation>
        <location evidence="6">Cell membrane</location>
        <topology evidence="6">Multi-pass membrane protein</topology>
    </subcellularLocation>
    <subcellularLocation>
        <location evidence="1">Membrane</location>
    </subcellularLocation>
</comment>
<proteinExistence type="inferred from homology"/>
<feature type="transmembrane region" description="Helical" evidence="6">
    <location>
        <begin position="74"/>
        <end position="91"/>
    </location>
</feature>
<dbReference type="Proteomes" id="UP000492821">
    <property type="component" value="Unassembled WGS sequence"/>
</dbReference>
<dbReference type="PANTHER" id="PTHR10736:SF58">
    <property type="entry name" value="BESTROPHIN HOMOLOG-RELATED"/>
    <property type="match status" value="1"/>
</dbReference>
<sequence length="501" mass="57823">MTIAYALDIATTNPFSFFKLLRRWHGSAWKNCAREYLVWIVAYFLVTYVVSHEMLPSDWHEILNGVVHYLDSKLAYIPIVLLLGFFVTFVIDRWKNILNNIGFIDCAAFVIASQIQGDAEDIVTQRRNILRYLCLAQVLTLRDISLKVLQRFPTLESLVQSNLLLEHELALLRDKDTVERYTTPINWAVRLSANLRLENCISSDTVLQAVVKEITEFQKLNQNLCNYDWVPVPLAYPQVAFCVVRSYLFLSLFARQVVFEHNAKTVEVDMESWAMFIMTMLQVFFYLAWVKVAEEMLNPLGTDDNDFECNFVIDHNMSLALRLADSHHGQIPEQVKDEFDQQTAPLYPENVPFKKGRGYRGSVAGINITKNKKTNMVPRQEYTEQNTSSIFSASSASILLPVRMTRRLTHPLTFKRRYSMPNTHLPTISKQLEVRTTAHPDEVYRKLPEATATLYRENPFAESYAFQYHRNPPTPTPTDEPIFAQSIRHGVHNILCKPSDV</sequence>
<evidence type="ECO:0000313" key="7">
    <source>
        <dbReference type="Proteomes" id="UP000492821"/>
    </source>
</evidence>
<keyword evidence="3 6" id="KW-1133">Transmembrane helix</keyword>
<evidence type="ECO:0000256" key="2">
    <source>
        <dbReference type="ARBA" id="ARBA00022692"/>
    </source>
</evidence>
<comment type="similarity">
    <text evidence="5 6">Belongs to the anion channel-forming bestrophin (TC 1.A.46) family. Calcium-sensitive chloride channel subfamily.</text>
</comment>
<keyword evidence="6" id="KW-0406">Ion transport</keyword>
<evidence type="ECO:0000256" key="5">
    <source>
        <dbReference type="ARBA" id="ARBA00034769"/>
    </source>
</evidence>
<keyword evidence="6" id="KW-0868">Chloride</keyword>
<evidence type="ECO:0000256" key="3">
    <source>
        <dbReference type="ARBA" id="ARBA00022989"/>
    </source>
</evidence>
<dbReference type="PANTHER" id="PTHR10736">
    <property type="entry name" value="BESTROPHIN"/>
    <property type="match status" value="1"/>
</dbReference>
<dbReference type="InterPro" id="IPR000615">
    <property type="entry name" value="Bestrophin"/>
</dbReference>
<dbReference type="WBParaSite" id="Pan_g14593.t1">
    <property type="protein sequence ID" value="Pan_g14593.t1"/>
    <property type="gene ID" value="Pan_g14593"/>
</dbReference>
<keyword evidence="6" id="KW-1003">Cell membrane</keyword>
<reference evidence="8" key="2">
    <citation type="submission" date="2020-10" db="UniProtKB">
        <authorList>
            <consortium name="WormBaseParasite"/>
        </authorList>
    </citation>
    <scope>IDENTIFICATION</scope>
</reference>
<feature type="transmembrane region" description="Helical" evidence="6">
    <location>
        <begin position="273"/>
        <end position="290"/>
    </location>
</feature>
<dbReference type="InterPro" id="IPR021134">
    <property type="entry name" value="Bestrophin-like"/>
</dbReference>
<accession>A0A7E4ZSB7</accession>
<dbReference type="GO" id="GO:0005254">
    <property type="term" value="F:chloride channel activity"/>
    <property type="evidence" value="ECO:0007669"/>
    <property type="project" value="UniProtKB-KW"/>
</dbReference>
<keyword evidence="6" id="KW-0813">Transport</keyword>
<evidence type="ECO:0000313" key="8">
    <source>
        <dbReference type="WBParaSite" id="Pan_g14593.t1"/>
    </source>
</evidence>
<keyword evidence="4 6" id="KW-0472">Membrane</keyword>
<evidence type="ECO:0000256" key="6">
    <source>
        <dbReference type="RuleBase" id="RU363126"/>
    </source>
</evidence>
<comment type="function">
    <text evidence="6">Forms chloride channels.</text>
</comment>
<name>A0A7E4ZSB7_PANRE</name>
<keyword evidence="6" id="KW-0869">Chloride channel</keyword>
<dbReference type="GO" id="GO:0034707">
    <property type="term" value="C:chloride channel complex"/>
    <property type="evidence" value="ECO:0007669"/>
    <property type="project" value="UniProtKB-KW"/>
</dbReference>